<keyword evidence="6" id="KW-0819">tRNA processing</keyword>
<keyword evidence="2 11" id="KW-0489">Methyltransferase</keyword>
<keyword evidence="8" id="KW-0560">Oxidoreductase</keyword>
<evidence type="ECO:0000256" key="8">
    <source>
        <dbReference type="ARBA" id="ARBA00023002"/>
    </source>
</evidence>
<dbReference type="SUPFAM" id="SSF51905">
    <property type="entry name" value="FAD/NAD(P)-binding domain"/>
    <property type="match status" value="1"/>
</dbReference>
<evidence type="ECO:0000256" key="2">
    <source>
        <dbReference type="ARBA" id="ARBA00022603"/>
    </source>
</evidence>
<gene>
    <name evidence="11" type="primary">mnmC</name>
    <name evidence="11" type="ORF">H6A60_00035</name>
</gene>
<evidence type="ECO:0000256" key="4">
    <source>
        <dbReference type="ARBA" id="ARBA00022679"/>
    </source>
</evidence>
<dbReference type="Gene3D" id="3.50.50.60">
    <property type="entry name" value="FAD/NAD(P)-binding domain"/>
    <property type="match status" value="1"/>
</dbReference>
<dbReference type="Proteomes" id="UP000715095">
    <property type="component" value="Unassembled WGS sequence"/>
</dbReference>
<comment type="caution">
    <text evidence="11">The sequence shown here is derived from an EMBL/GenBank/DDBJ whole genome shotgun (WGS) entry which is preliminary data.</text>
</comment>
<keyword evidence="5" id="KW-0949">S-adenosyl-L-methionine</keyword>
<evidence type="ECO:0000313" key="11">
    <source>
        <dbReference type="EMBL" id="MBM6702903.1"/>
    </source>
</evidence>
<dbReference type="Gene3D" id="3.30.9.10">
    <property type="entry name" value="D-Amino Acid Oxidase, subunit A, domain 2"/>
    <property type="match status" value="1"/>
</dbReference>
<dbReference type="NCBIfam" id="TIGR03197">
    <property type="entry name" value="MnmC_Cterm"/>
    <property type="match status" value="1"/>
</dbReference>
<keyword evidence="3" id="KW-0285">Flavoprotein</keyword>
<dbReference type="PANTHER" id="PTHR13847:SF283">
    <property type="entry name" value="TRNA 5-METHYLAMINOMETHYL-2-THIOURIDINE BIOSYNTHESIS BIFUNCTIONAL PROTEIN MNMC"/>
    <property type="match status" value="1"/>
</dbReference>
<keyword evidence="4 11" id="KW-0808">Transferase</keyword>
<feature type="domain" description="FAD dependent oxidoreductase" evidence="10">
    <location>
        <begin position="61"/>
        <end position="421"/>
    </location>
</feature>
<dbReference type="EC" id="2.1.1.61" evidence="11"/>
<sequence length="452" mass="47504">MHPGTRVRVTGEAPKLEGSEAQLQVFTKAGEREYTPNFTSKISSTPVAGSLVACGAGAVKDVLVVGAGMAGAFAAHSLKLRGFRLSVVDAGAVPASGASALYAALAHPHWEAVDTSGFRLTAAGTMRLAELLEAHPECVHASGLLDLAIDEEEERHFRQAALSVAKVGAKGGHHPYVPEFLEADAASRTAGTRVRFGGWWYAEGRLVNAGALVRTLLKGIASPVLTNMPVRLRREEGVWLAFNRAGVVVAKAQAVVAAAGLASGALFGDEADDYGISPLYGRISILRSCDCRTLAAPVTGRGYAARTADGYVGVGATYERACEPVLSVQEAHAHNLAILPRLFEGADACVPCGFYEGVRAVAADRMPIAGPMVDMPALRALDANRTEAAQVPLLPQAWGLFALGSRGLSWGLMLAEVLAARMAGEPAPIVHSLEESLSPARHALRRRRAKTR</sequence>
<dbReference type="GO" id="GO:0004808">
    <property type="term" value="F:tRNA (5-methylaminomethyl-2-thiouridylate)(34)-methyltransferase activity"/>
    <property type="evidence" value="ECO:0007669"/>
    <property type="project" value="UniProtKB-EC"/>
</dbReference>
<dbReference type="InterPro" id="IPR006076">
    <property type="entry name" value="FAD-dep_OxRdtase"/>
</dbReference>
<keyword evidence="1" id="KW-0963">Cytoplasm</keyword>
<dbReference type="InterPro" id="IPR017610">
    <property type="entry name" value="tRNA_S-uridine_synth_MnmC_C"/>
</dbReference>
<evidence type="ECO:0000256" key="3">
    <source>
        <dbReference type="ARBA" id="ARBA00022630"/>
    </source>
</evidence>
<evidence type="ECO:0000256" key="7">
    <source>
        <dbReference type="ARBA" id="ARBA00022827"/>
    </source>
</evidence>
<evidence type="ECO:0000259" key="10">
    <source>
        <dbReference type="Pfam" id="PF01266"/>
    </source>
</evidence>
<proteinExistence type="predicted"/>
<evidence type="ECO:0000313" key="12">
    <source>
        <dbReference type="Proteomes" id="UP000715095"/>
    </source>
</evidence>
<keyword evidence="7" id="KW-0274">FAD</keyword>
<dbReference type="Pfam" id="PF01266">
    <property type="entry name" value="DAO"/>
    <property type="match status" value="1"/>
</dbReference>
<keyword evidence="9" id="KW-0511">Multifunctional enzyme</keyword>
<evidence type="ECO:0000256" key="6">
    <source>
        <dbReference type="ARBA" id="ARBA00022694"/>
    </source>
</evidence>
<dbReference type="EMBL" id="JACJJC010000001">
    <property type="protein sequence ID" value="MBM6702903.1"/>
    <property type="molecule type" value="Genomic_DNA"/>
</dbReference>
<evidence type="ECO:0000256" key="5">
    <source>
        <dbReference type="ARBA" id="ARBA00022691"/>
    </source>
</evidence>
<reference evidence="11 12" key="1">
    <citation type="journal article" date="2021" name="Sci. Rep.">
        <title>The distribution of antibiotic resistance genes in chicken gut microbiota commensals.</title>
        <authorList>
            <person name="Juricova H."/>
            <person name="Matiasovicova J."/>
            <person name="Kubasova T."/>
            <person name="Cejkova D."/>
            <person name="Rychlik I."/>
        </authorList>
    </citation>
    <scope>NUCLEOTIDE SEQUENCE [LARGE SCALE GENOMIC DNA]</scope>
    <source>
        <strain evidence="11 12">An829</strain>
    </source>
</reference>
<keyword evidence="12" id="KW-1185">Reference proteome</keyword>
<organism evidence="11 12">
    <name type="scientific">Sutterella massiliensis</name>
    <dbReference type="NCBI Taxonomy" id="1816689"/>
    <lineage>
        <taxon>Bacteria</taxon>
        <taxon>Pseudomonadati</taxon>
        <taxon>Pseudomonadota</taxon>
        <taxon>Betaproteobacteria</taxon>
        <taxon>Burkholderiales</taxon>
        <taxon>Sutterellaceae</taxon>
        <taxon>Sutterella</taxon>
    </lineage>
</organism>
<accession>A0ABS2DNA9</accession>
<protein>
    <submittedName>
        <fullName evidence="11">FAD-dependent 5-carboxymethylaminomethyl-2-thiouridine(34) oxidoreductase MnmC</fullName>
        <ecNumber evidence="11">2.1.1.61</ecNumber>
    </submittedName>
</protein>
<evidence type="ECO:0000256" key="9">
    <source>
        <dbReference type="ARBA" id="ARBA00023268"/>
    </source>
</evidence>
<dbReference type="InterPro" id="IPR036188">
    <property type="entry name" value="FAD/NAD-bd_sf"/>
</dbReference>
<name>A0ABS2DNA9_9BURK</name>
<evidence type="ECO:0000256" key="1">
    <source>
        <dbReference type="ARBA" id="ARBA00022490"/>
    </source>
</evidence>
<dbReference type="PANTHER" id="PTHR13847">
    <property type="entry name" value="SARCOSINE DEHYDROGENASE-RELATED"/>
    <property type="match status" value="1"/>
</dbReference>
<dbReference type="GO" id="GO:0032259">
    <property type="term" value="P:methylation"/>
    <property type="evidence" value="ECO:0007669"/>
    <property type="project" value="UniProtKB-KW"/>
</dbReference>